<feature type="transmembrane region" description="Helical" evidence="1">
    <location>
        <begin position="47"/>
        <end position="67"/>
    </location>
</feature>
<dbReference type="EMBL" id="JAJFZV010000020">
    <property type="protein sequence ID" value="MCC3299798.1"/>
    <property type="molecule type" value="Genomic_DNA"/>
</dbReference>
<protein>
    <submittedName>
        <fullName evidence="2">Uncharacterized protein</fullName>
    </submittedName>
</protein>
<keyword evidence="1" id="KW-1133">Transmembrane helix</keyword>
<evidence type="ECO:0000313" key="3">
    <source>
        <dbReference type="Proteomes" id="UP001139158"/>
    </source>
</evidence>
<dbReference type="RefSeq" id="WP_227897808.1">
    <property type="nucleotide sequence ID" value="NZ_CP099467.1"/>
</dbReference>
<name>A0A9X1MGT5_9MICC</name>
<accession>A0A9X1MGT5</accession>
<sequence>MTETPAPAPASEPLVLPETPADKIDLGRGWDAAWASLTDGYPGLGSTLAFVGVAVVVLSLMQWAWAARRGRAQGQAAKPVWGALIIGSLLTAPTVIVPLLLGVLSTLINIVISLFRGAVGF</sequence>
<proteinExistence type="predicted"/>
<gene>
    <name evidence="2" type="ORF">LJ757_18730</name>
</gene>
<keyword evidence="1" id="KW-0472">Membrane</keyword>
<keyword evidence="1" id="KW-0812">Transmembrane</keyword>
<evidence type="ECO:0000313" key="2">
    <source>
        <dbReference type="EMBL" id="MCC3299798.1"/>
    </source>
</evidence>
<dbReference type="Proteomes" id="UP001139158">
    <property type="component" value="Unassembled WGS sequence"/>
</dbReference>
<feature type="transmembrane region" description="Helical" evidence="1">
    <location>
        <begin position="79"/>
        <end position="112"/>
    </location>
</feature>
<evidence type="ECO:0000256" key="1">
    <source>
        <dbReference type="SAM" id="Phobius"/>
    </source>
</evidence>
<organism evidence="2 3">
    <name type="scientific">Arthrobacter caoxuetaonis</name>
    <dbReference type="NCBI Taxonomy" id="2886935"/>
    <lineage>
        <taxon>Bacteria</taxon>
        <taxon>Bacillati</taxon>
        <taxon>Actinomycetota</taxon>
        <taxon>Actinomycetes</taxon>
        <taxon>Micrococcales</taxon>
        <taxon>Micrococcaceae</taxon>
        <taxon>Arthrobacter</taxon>
    </lineage>
</organism>
<keyword evidence="3" id="KW-1185">Reference proteome</keyword>
<comment type="caution">
    <text evidence="2">The sequence shown here is derived from an EMBL/GenBank/DDBJ whole genome shotgun (WGS) entry which is preliminary data.</text>
</comment>
<dbReference type="AlphaFoldDB" id="A0A9X1MGT5"/>
<reference evidence="2" key="1">
    <citation type="submission" date="2021-10" db="EMBL/GenBank/DDBJ databases">
        <title>Novel species in genus Arthrobacter.</title>
        <authorList>
            <person name="Liu Y."/>
        </authorList>
    </citation>
    <scope>NUCLEOTIDE SEQUENCE</scope>
    <source>
        <strain evidence="2">Zg-Y453</strain>
    </source>
</reference>